<keyword evidence="2" id="KW-1185">Reference proteome</keyword>
<name>A0ABV7E6F7_9SPHN</name>
<sequence length="115" mass="12701">MTAGSFHPAIARRIRKDEALVRALKEIGADAGMMIMHAQREWASITFSGVRHSLTYAFDGAEAVAHAERMIALLPEHEFSLPGQLVADAAVTNIEHRIEPPRIVLDCELLVLDED</sequence>
<reference evidence="2" key="1">
    <citation type="journal article" date="2019" name="Int. J. Syst. Evol. Microbiol.">
        <title>The Global Catalogue of Microorganisms (GCM) 10K type strain sequencing project: providing services to taxonomists for standard genome sequencing and annotation.</title>
        <authorList>
            <consortium name="The Broad Institute Genomics Platform"/>
            <consortium name="The Broad Institute Genome Sequencing Center for Infectious Disease"/>
            <person name="Wu L."/>
            <person name="Ma J."/>
        </authorList>
    </citation>
    <scope>NUCLEOTIDE SEQUENCE [LARGE SCALE GENOMIC DNA]</scope>
    <source>
        <strain evidence="2">KCTC 52607</strain>
    </source>
</reference>
<gene>
    <name evidence="1" type="ORF">ACFODU_06035</name>
</gene>
<protein>
    <submittedName>
        <fullName evidence="1">Uncharacterized protein</fullName>
    </submittedName>
</protein>
<organism evidence="1 2">
    <name type="scientific">Alteraurantiacibacter palmitatis</name>
    <dbReference type="NCBI Taxonomy" id="2054628"/>
    <lineage>
        <taxon>Bacteria</taxon>
        <taxon>Pseudomonadati</taxon>
        <taxon>Pseudomonadota</taxon>
        <taxon>Alphaproteobacteria</taxon>
        <taxon>Sphingomonadales</taxon>
        <taxon>Erythrobacteraceae</taxon>
        <taxon>Alteraurantiacibacter</taxon>
    </lineage>
</organism>
<evidence type="ECO:0000313" key="2">
    <source>
        <dbReference type="Proteomes" id="UP001595456"/>
    </source>
</evidence>
<comment type="caution">
    <text evidence="1">The sequence shown here is derived from an EMBL/GenBank/DDBJ whole genome shotgun (WGS) entry which is preliminary data.</text>
</comment>
<dbReference type="Proteomes" id="UP001595456">
    <property type="component" value="Unassembled WGS sequence"/>
</dbReference>
<proteinExistence type="predicted"/>
<evidence type="ECO:0000313" key="1">
    <source>
        <dbReference type="EMBL" id="MFC3097361.1"/>
    </source>
</evidence>
<accession>A0ABV7E6F7</accession>
<dbReference type="RefSeq" id="WP_336926133.1">
    <property type="nucleotide sequence ID" value="NZ_JBANRO010000006.1"/>
</dbReference>
<dbReference type="EMBL" id="JBHRST010000008">
    <property type="protein sequence ID" value="MFC3097361.1"/>
    <property type="molecule type" value="Genomic_DNA"/>
</dbReference>